<evidence type="ECO:0000313" key="7">
    <source>
        <dbReference type="Proteomes" id="UP001174909"/>
    </source>
</evidence>
<gene>
    <name evidence="6" type="ORF">GBAR_LOCUS17765</name>
</gene>
<dbReference type="PANTHER" id="PTHR11941:SF54">
    <property type="entry name" value="ENOYL-COA HYDRATASE, MITOCHONDRIAL"/>
    <property type="match status" value="1"/>
</dbReference>
<dbReference type="EMBL" id="CASHTH010002528">
    <property type="protein sequence ID" value="CAI8031282.1"/>
    <property type="molecule type" value="Genomic_DNA"/>
</dbReference>
<comment type="similarity">
    <text evidence="1 4">Belongs to the enoyl-CoA hydratase/isomerase family.</text>
</comment>
<dbReference type="PROSITE" id="PS00166">
    <property type="entry name" value="ENOYL_COA_HYDRATASE"/>
    <property type="match status" value="1"/>
</dbReference>
<protein>
    <recommendedName>
        <fullName evidence="2">enoyl-CoA hydratase</fullName>
        <ecNumber evidence="2">4.2.1.17</ecNumber>
    </recommendedName>
</protein>
<dbReference type="Gene3D" id="3.90.226.10">
    <property type="entry name" value="2-enoyl-CoA Hydratase, Chain A, domain 1"/>
    <property type="match status" value="1"/>
</dbReference>
<evidence type="ECO:0000256" key="3">
    <source>
        <dbReference type="ARBA" id="ARBA00023239"/>
    </source>
</evidence>
<dbReference type="GO" id="GO:0006635">
    <property type="term" value="P:fatty acid beta-oxidation"/>
    <property type="evidence" value="ECO:0007669"/>
    <property type="project" value="TreeGrafter"/>
</dbReference>
<accession>A0AA35SLE0</accession>
<dbReference type="InterPro" id="IPR018376">
    <property type="entry name" value="Enoyl-CoA_hyd/isom_CS"/>
</dbReference>
<comment type="caution">
    <text evidence="6">The sequence shown here is derived from an EMBL/GenBank/DDBJ whole genome shotgun (WGS) entry which is preliminary data.</text>
</comment>
<evidence type="ECO:0000256" key="5">
    <source>
        <dbReference type="SAM" id="MobiDB-lite"/>
    </source>
</evidence>
<dbReference type="PANTHER" id="PTHR11941">
    <property type="entry name" value="ENOYL-COA HYDRATASE-RELATED"/>
    <property type="match status" value="1"/>
</dbReference>
<dbReference type="InterPro" id="IPR001753">
    <property type="entry name" value="Enoyl-CoA_hydra/iso"/>
</dbReference>
<dbReference type="GO" id="GO:0004300">
    <property type="term" value="F:enoyl-CoA hydratase activity"/>
    <property type="evidence" value="ECO:0007669"/>
    <property type="project" value="UniProtKB-EC"/>
</dbReference>
<evidence type="ECO:0000256" key="1">
    <source>
        <dbReference type="ARBA" id="ARBA00005254"/>
    </source>
</evidence>
<dbReference type="Gene3D" id="1.10.12.10">
    <property type="entry name" value="Lyase 2-enoyl-coa Hydratase, Chain A, domain 2"/>
    <property type="match status" value="1"/>
</dbReference>
<name>A0AA35SLE0_GEOBA</name>
<dbReference type="InterPro" id="IPR029045">
    <property type="entry name" value="ClpP/crotonase-like_dom_sf"/>
</dbReference>
<evidence type="ECO:0000256" key="2">
    <source>
        <dbReference type="ARBA" id="ARBA00012076"/>
    </source>
</evidence>
<dbReference type="Proteomes" id="UP001174909">
    <property type="component" value="Unassembled WGS sequence"/>
</dbReference>
<organism evidence="6 7">
    <name type="scientific">Geodia barretti</name>
    <name type="common">Barrett's horny sponge</name>
    <dbReference type="NCBI Taxonomy" id="519541"/>
    <lineage>
        <taxon>Eukaryota</taxon>
        <taxon>Metazoa</taxon>
        <taxon>Porifera</taxon>
        <taxon>Demospongiae</taxon>
        <taxon>Heteroscleromorpha</taxon>
        <taxon>Tetractinellida</taxon>
        <taxon>Astrophorina</taxon>
        <taxon>Geodiidae</taxon>
        <taxon>Geodia</taxon>
    </lineage>
</organism>
<dbReference type="AlphaFoldDB" id="A0AA35SLE0"/>
<proteinExistence type="inferred from homology"/>
<evidence type="ECO:0000256" key="4">
    <source>
        <dbReference type="RuleBase" id="RU003707"/>
    </source>
</evidence>
<dbReference type="InterPro" id="IPR014748">
    <property type="entry name" value="Enoyl-CoA_hydra_C"/>
</dbReference>
<evidence type="ECO:0000313" key="6">
    <source>
        <dbReference type="EMBL" id="CAI8031282.1"/>
    </source>
</evidence>
<dbReference type="Pfam" id="PF00378">
    <property type="entry name" value="ECH_1"/>
    <property type="match status" value="1"/>
</dbReference>
<dbReference type="CDD" id="cd06558">
    <property type="entry name" value="crotonase-like"/>
    <property type="match status" value="1"/>
</dbReference>
<feature type="region of interest" description="Disordered" evidence="5">
    <location>
        <begin position="211"/>
        <end position="235"/>
    </location>
</feature>
<sequence length="235" mass="25519">MNALHPPANLELHEIWNDFQNDPEVWIGILTGSGDKAFSAGNDLKYTAEHGLGMVRVGESGFGGLAKRTDCWKPIIAAVNGFALGGGFEMALSCDIIIAADHARLGLPEPRVGLMAGAGGVHRLPRMMPQKIAMGYILTGRHMTAQEAHRWGIVNEVVPLADLMPTVHRWAQDILEGAPLSIRASKQAAMMGLGHPLDIALNLEYTQSTAMRRSEDVVEGPKAFAEKRKPNWKGR</sequence>
<keyword evidence="3" id="KW-0456">Lyase</keyword>
<keyword evidence="7" id="KW-1185">Reference proteome</keyword>
<reference evidence="6" key="1">
    <citation type="submission" date="2023-03" db="EMBL/GenBank/DDBJ databases">
        <authorList>
            <person name="Steffen K."/>
            <person name="Cardenas P."/>
        </authorList>
    </citation>
    <scope>NUCLEOTIDE SEQUENCE</scope>
</reference>
<dbReference type="EC" id="4.2.1.17" evidence="2"/>
<dbReference type="SUPFAM" id="SSF52096">
    <property type="entry name" value="ClpP/crotonase"/>
    <property type="match status" value="1"/>
</dbReference>